<dbReference type="PANTHER" id="PTHR43649">
    <property type="entry name" value="ARABINOSE-BINDING PROTEIN-RELATED"/>
    <property type="match status" value="1"/>
</dbReference>
<evidence type="ECO:0000256" key="1">
    <source>
        <dbReference type="ARBA" id="ARBA00022475"/>
    </source>
</evidence>
<dbReference type="EMBL" id="JBHMAG010000022">
    <property type="protein sequence ID" value="MFB9756309.1"/>
    <property type="molecule type" value="Genomic_DNA"/>
</dbReference>
<keyword evidence="2 6" id="KW-0732">Signal</keyword>
<feature type="signal peptide" evidence="6">
    <location>
        <begin position="1"/>
        <end position="21"/>
    </location>
</feature>
<keyword evidence="3" id="KW-0472">Membrane</keyword>
<evidence type="ECO:0000256" key="3">
    <source>
        <dbReference type="ARBA" id="ARBA00023136"/>
    </source>
</evidence>
<comment type="caution">
    <text evidence="7">The sequence shown here is derived from an EMBL/GenBank/DDBJ whole genome shotgun (WGS) entry which is preliminary data.</text>
</comment>
<dbReference type="Gene3D" id="3.40.190.10">
    <property type="entry name" value="Periplasmic binding protein-like II"/>
    <property type="match status" value="1"/>
</dbReference>
<dbReference type="InterPro" id="IPR006059">
    <property type="entry name" value="SBP"/>
</dbReference>
<gene>
    <name evidence="7" type="ORF">ACFFNY_32435</name>
</gene>
<keyword evidence="4" id="KW-0564">Palmitate</keyword>
<dbReference type="RefSeq" id="WP_344917355.1">
    <property type="nucleotide sequence ID" value="NZ_BAAAYO010000021.1"/>
</dbReference>
<evidence type="ECO:0000313" key="8">
    <source>
        <dbReference type="Proteomes" id="UP001589619"/>
    </source>
</evidence>
<dbReference type="SUPFAM" id="SSF53850">
    <property type="entry name" value="Periplasmic binding protein-like II"/>
    <property type="match status" value="1"/>
</dbReference>
<name>A0ABV5W6U7_9BACL</name>
<evidence type="ECO:0000256" key="4">
    <source>
        <dbReference type="ARBA" id="ARBA00023139"/>
    </source>
</evidence>
<evidence type="ECO:0000256" key="2">
    <source>
        <dbReference type="ARBA" id="ARBA00022729"/>
    </source>
</evidence>
<keyword evidence="1" id="KW-1003">Cell membrane</keyword>
<proteinExistence type="predicted"/>
<evidence type="ECO:0000313" key="7">
    <source>
        <dbReference type="EMBL" id="MFB9756309.1"/>
    </source>
</evidence>
<dbReference type="PROSITE" id="PS51257">
    <property type="entry name" value="PROKAR_LIPOPROTEIN"/>
    <property type="match status" value="1"/>
</dbReference>
<reference evidence="7 8" key="1">
    <citation type="submission" date="2024-09" db="EMBL/GenBank/DDBJ databases">
        <authorList>
            <person name="Sun Q."/>
            <person name="Mori K."/>
        </authorList>
    </citation>
    <scope>NUCLEOTIDE SEQUENCE [LARGE SCALE GENOMIC DNA]</scope>
    <source>
        <strain evidence="7 8">JCM 12520</strain>
    </source>
</reference>
<feature type="chain" id="PRO_5047223690" evidence="6">
    <location>
        <begin position="22"/>
        <end position="459"/>
    </location>
</feature>
<accession>A0ABV5W6U7</accession>
<protein>
    <submittedName>
        <fullName evidence="7">ABC transporter substrate-binding protein</fullName>
    </submittedName>
</protein>
<keyword evidence="8" id="KW-1185">Reference proteome</keyword>
<sequence>MQKVMKSGIALACAFSFALTACSGGQSGNKRSELSSGTAGAGSTGKNVTIEYWSIPIYQNVEGAPSPSSGEWEKMKIKEFEAQHPSIKINFQLIPFDQSQNKIGIAVAGNNAPDVVLESVDRVLMKYVESGKSEPIGDFIEDVKSDFNPEMLKKVTRDGKIYGVPVTLNPEYFFLNAALFKAKGLEHLIPKDDRMWTIEEMQDALKRVSGNGVYGTAMWAANEQGDEMNLMRLFGMGAEQWDESSTKIVLDQYPQAVDGLSKLVSMLDQGIVAPGPATTAALDAVELFKQNKIAMMPFANGLWSLVEAGKKDGSTDPKVELFGMAPPHSKGVVPKVASAIHGYQVFKQSDPEKREAVKKFVRFMIQPEHIKAVSKSGNYVPSRQSASYRYDNPEIQAAMDVVSKLPLANTGVSSPYFLDVRKMWYPELQAILLKKKSPEQALKDYAKKANDFLAEKQRR</sequence>
<dbReference type="Proteomes" id="UP001589619">
    <property type="component" value="Unassembled WGS sequence"/>
</dbReference>
<dbReference type="CDD" id="cd13585">
    <property type="entry name" value="PBP2_TMBP_like"/>
    <property type="match status" value="1"/>
</dbReference>
<organism evidence="7 8">
    <name type="scientific">Paenibacillus hodogayensis</name>
    <dbReference type="NCBI Taxonomy" id="279208"/>
    <lineage>
        <taxon>Bacteria</taxon>
        <taxon>Bacillati</taxon>
        <taxon>Bacillota</taxon>
        <taxon>Bacilli</taxon>
        <taxon>Bacillales</taxon>
        <taxon>Paenibacillaceae</taxon>
        <taxon>Paenibacillus</taxon>
    </lineage>
</organism>
<dbReference type="Pfam" id="PF13416">
    <property type="entry name" value="SBP_bac_8"/>
    <property type="match status" value="1"/>
</dbReference>
<evidence type="ECO:0000256" key="5">
    <source>
        <dbReference type="ARBA" id="ARBA00023288"/>
    </source>
</evidence>
<dbReference type="PANTHER" id="PTHR43649:SF33">
    <property type="entry name" value="POLYGALACTURONAN_RHAMNOGALACTURONAN-BINDING PROTEIN YTCQ"/>
    <property type="match status" value="1"/>
</dbReference>
<keyword evidence="5" id="KW-0449">Lipoprotein</keyword>
<evidence type="ECO:0000256" key="6">
    <source>
        <dbReference type="SAM" id="SignalP"/>
    </source>
</evidence>
<dbReference type="InterPro" id="IPR050490">
    <property type="entry name" value="Bact_solute-bd_prot1"/>
</dbReference>